<dbReference type="InterPro" id="IPR054294">
    <property type="entry name" value="DUF7030"/>
</dbReference>
<name>A0A3Q3VS78_MOLML</name>
<comment type="subcellular location">
    <subcellularLocation>
        <location evidence="1 14">Nucleus</location>
    </subcellularLocation>
</comment>
<protein>
    <recommendedName>
        <fullName evidence="14">Lysine-specific demethylase</fullName>
        <ecNumber evidence="14">1.14.11.65</ecNumber>
    </recommendedName>
</protein>
<evidence type="ECO:0000256" key="10">
    <source>
        <dbReference type="ARBA" id="ARBA00023163"/>
    </source>
</evidence>
<keyword evidence="9" id="KW-0805">Transcription regulation</keyword>
<comment type="domain">
    <text evidence="14">Leu-Xaa-Xaa-Leu-Leu (LXXLL) motifs are known to mediate the association with nuclear receptors.</text>
</comment>
<feature type="compositionally biased region" description="Polar residues" evidence="15">
    <location>
        <begin position="546"/>
        <end position="568"/>
    </location>
</feature>
<dbReference type="Proteomes" id="UP000261620">
    <property type="component" value="Unplaced"/>
</dbReference>
<feature type="compositionally biased region" description="Low complexity" evidence="15">
    <location>
        <begin position="588"/>
        <end position="609"/>
    </location>
</feature>
<dbReference type="GO" id="GO:0003712">
    <property type="term" value="F:transcription coregulator activity"/>
    <property type="evidence" value="ECO:0007669"/>
    <property type="project" value="TreeGrafter"/>
</dbReference>
<evidence type="ECO:0000313" key="17">
    <source>
        <dbReference type="Ensembl" id="ENSMMOP00000005266.1"/>
    </source>
</evidence>
<feature type="region of interest" description="Disordered" evidence="15">
    <location>
        <begin position="588"/>
        <end position="736"/>
    </location>
</feature>
<dbReference type="GO" id="GO:0031490">
    <property type="term" value="F:chromatin DNA binding"/>
    <property type="evidence" value="ECO:0007669"/>
    <property type="project" value="TreeGrafter"/>
</dbReference>
<feature type="region of interest" description="Disordered" evidence="15">
    <location>
        <begin position="546"/>
        <end position="570"/>
    </location>
</feature>
<evidence type="ECO:0000256" key="4">
    <source>
        <dbReference type="ARBA" id="ARBA00022833"/>
    </source>
</evidence>
<dbReference type="InterPro" id="IPR054503">
    <property type="entry name" value="KDM3AB_Tudor"/>
</dbReference>
<feature type="region of interest" description="Disordered" evidence="15">
    <location>
        <begin position="240"/>
        <end position="276"/>
    </location>
</feature>
<keyword evidence="5" id="KW-0156">Chromatin regulator</keyword>
<feature type="region of interest" description="Disordered" evidence="15">
    <location>
        <begin position="1061"/>
        <end position="1092"/>
    </location>
</feature>
<feature type="compositionally biased region" description="Polar residues" evidence="15">
    <location>
        <begin position="988"/>
        <end position="1002"/>
    </location>
</feature>
<feature type="region of interest" description="Disordered" evidence="15">
    <location>
        <begin position="981"/>
        <end position="1002"/>
    </location>
</feature>
<keyword evidence="3" id="KW-0863">Zinc-finger</keyword>
<evidence type="ECO:0000259" key="16">
    <source>
        <dbReference type="PROSITE" id="PS51184"/>
    </source>
</evidence>
<dbReference type="GO" id="GO:0070988">
    <property type="term" value="P:demethylation"/>
    <property type="evidence" value="ECO:0007669"/>
    <property type="project" value="UniProtKB-UniRule"/>
</dbReference>
<organism evidence="17 18">
    <name type="scientific">Mola mola</name>
    <name type="common">Ocean sunfish</name>
    <name type="synonym">Tetraodon mola</name>
    <dbReference type="NCBI Taxonomy" id="94237"/>
    <lineage>
        <taxon>Eukaryota</taxon>
        <taxon>Metazoa</taxon>
        <taxon>Chordata</taxon>
        <taxon>Craniata</taxon>
        <taxon>Vertebrata</taxon>
        <taxon>Euteleostomi</taxon>
        <taxon>Actinopterygii</taxon>
        <taxon>Neopterygii</taxon>
        <taxon>Teleostei</taxon>
        <taxon>Neoteleostei</taxon>
        <taxon>Acanthomorphata</taxon>
        <taxon>Eupercaria</taxon>
        <taxon>Tetraodontiformes</taxon>
        <taxon>Molidae</taxon>
        <taxon>Mola</taxon>
    </lineage>
</organism>
<dbReference type="PANTHER" id="PTHR12549:SF8">
    <property type="entry name" value="LYSINE-SPECIFIC DEMETHYLASE 3B"/>
    <property type="match status" value="1"/>
</dbReference>
<reference evidence="17" key="2">
    <citation type="submission" date="2025-09" db="UniProtKB">
        <authorList>
            <consortium name="Ensembl"/>
        </authorList>
    </citation>
    <scope>IDENTIFICATION</scope>
</reference>
<evidence type="ECO:0000256" key="6">
    <source>
        <dbReference type="ARBA" id="ARBA00022964"/>
    </source>
</evidence>
<dbReference type="Gene3D" id="2.60.120.650">
    <property type="entry name" value="Cupin"/>
    <property type="match status" value="1"/>
</dbReference>
<dbReference type="GO" id="GO:0000785">
    <property type="term" value="C:chromatin"/>
    <property type="evidence" value="ECO:0007669"/>
    <property type="project" value="TreeGrafter"/>
</dbReference>
<dbReference type="SUPFAM" id="SSF51197">
    <property type="entry name" value="Clavaminate synthase-like"/>
    <property type="match status" value="1"/>
</dbReference>
<evidence type="ECO:0000313" key="18">
    <source>
        <dbReference type="Proteomes" id="UP000261620"/>
    </source>
</evidence>
<feature type="compositionally biased region" description="Basic and acidic residues" evidence="15">
    <location>
        <begin position="241"/>
        <end position="260"/>
    </location>
</feature>
<dbReference type="FunFam" id="2.60.120.650:FF:000004">
    <property type="entry name" value="Putative lysine-specific demethylase 3B"/>
    <property type="match status" value="1"/>
</dbReference>
<feature type="compositionally biased region" description="Basic and acidic residues" evidence="15">
    <location>
        <begin position="657"/>
        <end position="670"/>
    </location>
</feature>
<dbReference type="GO" id="GO:0000118">
    <property type="term" value="C:histone deacetylase complex"/>
    <property type="evidence" value="ECO:0007669"/>
    <property type="project" value="UniProtKB-UniRule"/>
</dbReference>
<evidence type="ECO:0000256" key="9">
    <source>
        <dbReference type="ARBA" id="ARBA00023015"/>
    </source>
</evidence>
<evidence type="ECO:0000256" key="12">
    <source>
        <dbReference type="ARBA" id="ARBA00037987"/>
    </source>
</evidence>
<keyword evidence="11 14" id="KW-0539">Nucleus</keyword>
<proteinExistence type="inferred from homology"/>
<dbReference type="Pfam" id="PF22988">
    <property type="entry name" value="PWWP_KDM3B"/>
    <property type="match status" value="1"/>
</dbReference>
<comment type="cofactor">
    <cofactor evidence="14">
        <name>Fe(2+)</name>
        <dbReference type="ChEBI" id="CHEBI:29033"/>
    </cofactor>
    <text evidence="14">Binds 1 Fe(2+) ion per subunit.</text>
</comment>
<feature type="region of interest" description="Disordered" evidence="15">
    <location>
        <begin position="490"/>
        <end position="514"/>
    </location>
</feature>
<dbReference type="GO" id="GO:0008270">
    <property type="term" value="F:zinc ion binding"/>
    <property type="evidence" value="ECO:0007669"/>
    <property type="project" value="UniProtKB-KW"/>
</dbReference>
<dbReference type="PANTHER" id="PTHR12549">
    <property type="entry name" value="JMJC DOMAIN-CONTAINING HISTONE DEMETHYLATION PROTEIN"/>
    <property type="match status" value="1"/>
</dbReference>
<dbReference type="SMART" id="SM00558">
    <property type="entry name" value="JmjC"/>
    <property type="match status" value="1"/>
</dbReference>
<accession>A0A3Q3VS78</accession>
<feature type="compositionally biased region" description="Polar residues" evidence="15">
    <location>
        <begin position="454"/>
        <end position="463"/>
    </location>
</feature>
<evidence type="ECO:0000256" key="1">
    <source>
        <dbReference type="ARBA" id="ARBA00004123"/>
    </source>
</evidence>
<dbReference type="Pfam" id="PF02373">
    <property type="entry name" value="JmjC"/>
    <property type="match status" value="1"/>
</dbReference>
<keyword evidence="2 14" id="KW-0479">Metal-binding</keyword>
<comment type="similarity">
    <text evidence="12 14">Belongs to the JHDM2 histone demethylase family.</text>
</comment>
<comment type="catalytic activity">
    <reaction evidence="13 14">
        <text>N(6),N(6)-dimethyl-L-lysyl(9)-[histone H3] + 2 2-oxoglutarate + 2 O2 = L-lysyl(9)-[histone H3] + 2 formaldehyde + 2 succinate + 2 CO2</text>
        <dbReference type="Rhea" id="RHEA:60188"/>
        <dbReference type="Rhea" id="RHEA-COMP:15541"/>
        <dbReference type="Rhea" id="RHEA-COMP:15546"/>
        <dbReference type="ChEBI" id="CHEBI:15379"/>
        <dbReference type="ChEBI" id="CHEBI:16526"/>
        <dbReference type="ChEBI" id="CHEBI:16810"/>
        <dbReference type="ChEBI" id="CHEBI:16842"/>
        <dbReference type="ChEBI" id="CHEBI:29969"/>
        <dbReference type="ChEBI" id="CHEBI:30031"/>
        <dbReference type="ChEBI" id="CHEBI:61976"/>
        <dbReference type="EC" id="1.14.11.65"/>
    </reaction>
</comment>
<evidence type="ECO:0000256" key="11">
    <source>
        <dbReference type="ARBA" id="ARBA00023242"/>
    </source>
</evidence>
<evidence type="ECO:0000256" key="15">
    <source>
        <dbReference type="SAM" id="MobiDB-lite"/>
    </source>
</evidence>
<dbReference type="GO" id="GO:0006357">
    <property type="term" value="P:regulation of transcription by RNA polymerase II"/>
    <property type="evidence" value="ECO:0007669"/>
    <property type="project" value="TreeGrafter"/>
</dbReference>
<comment type="domain">
    <text evidence="14">The JmjC domain and the C6-type zinc-finger are required for the demethylation activity.</text>
</comment>
<dbReference type="GO" id="GO:0140683">
    <property type="term" value="F:histone H3K9me/H3K9me2 demethylase activity"/>
    <property type="evidence" value="ECO:0007669"/>
    <property type="project" value="UniProtKB-EC"/>
</dbReference>
<evidence type="ECO:0000256" key="8">
    <source>
        <dbReference type="ARBA" id="ARBA00023004"/>
    </source>
</evidence>
<dbReference type="Ensembl" id="ENSMMOT00000005361.1">
    <property type="protein sequence ID" value="ENSMMOP00000005266.1"/>
    <property type="gene ID" value="ENSMMOG00000004184.1"/>
</dbReference>
<dbReference type="PROSITE" id="PS51184">
    <property type="entry name" value="JMJC"/>
    <property type="match status" value="1"/>
</dbReference>
<keyword evidence="18" id="KW-1185">Reference proteome</keyword>
<keyword evidence="4" id="KW-0862">Zinc</keyword>
<feature type="compositionally biased region" description="Polar residues" evidence="15">
    <location>
        <begin position="494"/>
        <end position="504"/>
    </location>
</feature>
<dbReference type="Pfam" id="PF22987">
    <property type="entry name" value="Tudor_KDM3B"/>
    <property type="match status" value="1"/>
</dbReference>
<evidence type="ECO:0000256" key="7">
    <source>
        <dbReference type="ARBA" id="ARBA00023002"/>
    </source>
</evidence>
<evidence type="ECO:0000256" key="5">
    <source>
        <dbReference type="ARBA" id="ARBA00022853"/>
    </source>
</evidence>
<dbReference type="InterPro" id="IPR054504">
    <property type="entry name" value="PWWP_KDM3B"/>
</dbReference>
<feature type="region of interest" description="Disordered" evidence="15">
    <location>
        <begin position="344"/>
        <end position="402"/>
    </location>
</feature>
<keyword evidence="7" id="KW-0560">Oxidoreductase</keyword>
<evidence type="ECO:0000256" key="13">
    <source>
        <dbReference type="ARBA" id="ARBA00047648"/>
    </source>
</evidence>
<reference evidence="17" key="1">
    <citation type="submission" date="2025-08" db="UniProtKB">
        <authorList>
            <consortium name="Ensembl"/>
        </authorList>
    </citation>
    <scope>IDENTIFICATION</scope>
</reference>
<comment type="function">
    <text evidence="14">Histone demethylase that specifically demethylates 'Lys-9' of histone H3, thereby playing a central role in histone code.</text>
</comment>
<keyword evidence="10" id="KW-0804">Transcription</keyword>
<dbReference type="InterPro" id="IPR003347">
    <property type="entry name" value="JmjC_dom"/>
</dbReference>
<feature type="compositionally biased region" description="Pro residues" evidence="15">
    <location>
        <begin position="380"/>
        <end position="390"/>
    </location>
</feature>
<keyword evidence="8 14" id="KW-0408">Iron</keyword>
<dbReference type="EC" id="1.14.11.65" evidence="14"/>
<keyword evidence="6" id="KW-0223">Dioxygenase</keyword>
<evidence type="ECO:0000256" key="14">
    <source>
        <dbReference type="RuleBase" id="RU369087"/>
    </source>
</evidence>
<dbReference type="Pfam" id="PF22989">
    <property type="entry name" value="DUF7030"/>
    <property type="match status" value="1"/>
</dbReference>
<feature type="domain" description="JmjC" evidence="16">
    <location>
        <begin position="1280"/>
        <end position="1490"/>
    </location>
</feature>
<feature type="region of interest" description="Disordered" evidence="15">
    <location>
        <begin position="444"/>
        <end position="473"/>
    </location>
</feature>
<evidence type="ECO:0000256" key="3">
    <source>
        <dbReference type="ARBA" id="ARBA00022771"/>
    </source>
</evidence>
<feature type="compositionally biased region" description="Pro residues" evidence="15">
    <location>
        <begin position="350"/>
        <end position="360"/>
    </location>
</feature>
<dbReference type="InterPro" id="IPR045109">
    <property type="entry name" value="LSDs-like"/>
</dbReference>
<dbReference type="STRING" id="94237.ENSMMOP00000005266"/>
<evidence type="ECO:0000256" key="2">
    <source>
        <dbReference type="ARBA" id="ARBA00022723"/>
    </source>
</evidence>
<sequence length="1531" mass="167844">MADSLELIGKRLLLLLDDGRSANSSEPDKAACSRDWLRGTVQAVSVIGLTASEVFVEFENASQRCSWVQVYDEGVKAVLVEDSIVWANRSDSTGTTGAPASTTPWPALFRSLVDRVGLGSLVPVEYFGNKNFEFLPDNKTIQRFEVDKDIRHPLLLEHPSLHAAISSWHTDFELQEIFRKSYTIQGRRVRVYQPEFEECWASGLVSQHDPISHIMEITLDKGNENQMVDPRVMHVMLAEEEFGKNERQQKDSETIKGDSGRRRRTASGGEDDLNLKRFKGAGNLEAEGQNCGDSNKTPVEVMGIWTGDSSERMDQSNITSRYPVHVKENGRSLSTPGAAVDSTTAAIHTPTPPPLKPAPSPFSTTSFPSLGQMPSLVPGAPAPKASPSPQPDREEASQSAYSKTAALVSPGPVTISWLHDSSPSVALSASVGFSPKVPAWARQTEQPKMPETHPTGNGVLNNPSSAFQGIGGSAGGGGSGLSISGLAAASGSQNTSKKGSNNGTSVGGLGLQSGFNNSDSHQNLFLQASKEPANPFLAYGEKTSHTSFAGLSGSEPQTLVSASDSKPNLFTMLEPPKGILSSPFLALSAAASPSSSSSPAPASSQRSPSEGTVSKAEQYDGEMPSSTSGCPILGTTGPSGMDEAPVSFDQSQSQKFILEERGQSSKRDSESSSNSDLSDLSENEEGLEKGQVPTGPQHPAKEGAMVQKSKVQGAAKSRPRNKPFKSVGQSVLKDQSKVRRLKQSGESFLQDGSCINVAPHLHKCRECRLERYRKYRTTDDDSDDDDDPNVACRFFHFRLAFTRKGVLRVEGFLSPQQSDSMAMGLWLPAPAVQEGLDLDTSKYILANVGDQFCQLVMSEKEAMMMVEPHKVAWKRAVRGVREMCDVCETTLFNIHWVCRKCGFGVCLDCYRLRRNRPREDEGPEDEVFSWLKCAKGQPHEPQNLMPTQIIPGTLYNIGDMVHSARGKWGIKANCPCTSRQTKPLVRTSAPNGISQRPSGEGNSSALHWLADLATQKAKSLRSMMNRDSRPPFGLDSLSALSKPSASSPKLFNSLLLGSGMAQSKPEGSSLRDLLNSGPGRLPQGPGEQSDKLKSSLPNFLDHIIASVVETKKAEGRRTGPSEGGELGILGGRKDGVMGLSVLEPHTSHSWLCDGRLLCLQDPSNSNNWKIFRECWKQGQPVLVSGIDKRLKGHLWQPDAFSKEFGDQDVDLVNCRNCAIISDVKVRDFWDGFQVISRLQDAEGNPMVLKLKDWPPGEDFRDMMPTFDDLMENLPLPEYTKRDGRLNLAARLPNFFVRPDLGPKMYNAYLTSSEDRKVGTTNLHLDVSDAVNVMVYVGIPQKEGDQEQGDVSGRKVMTTIEEGDVDEMTKRRVYDAKEKPGALWHIYAAKDAEKIRELLRKVGEEQGQENPPDHDPIHDQSWYLDQILRRRLYEEYGVQGWAIVQFLGDAVFIPAGAPHQVHNLYSCIKVAEDFVSPEHVRHCFRLTQEFRHLSTTHTNHEDKLQQVKNIIYHAVKDAVGTLKAHEPKLARP</sequence>